<name>C8PF16_9BACT</name>
<gene>
    <name evidence="1" type="ORF">CAMGR0001_2657</name>
</gene>
<proteinExistence type="predicted"/>
<keyword evidence="2" id="KW-1185">Reference proteome</keyword>
<evidence type="ECO:0000313" key="2">
    <source>
        <dbReference type="Proteomes" id="UP000005709"/>
    </source>
</evidence>
<accession>C8PF16</accession>
<sequence length="81" mass="10095">MFKFRASRSFVTLFKFTSDQNDNDQSFHFARRHGRRLLNLALYLKRPHRLKFYRTVKFYLRHLEFYPRQHDSNFLNLQPRG</sequence>
<dbReference type="AlphaFoldDB" id="C8PF16"/>
<dbReference type="Proteomes" id="UP000005709">
    <property type="component" value="Unassembled WGS sequence"/>
</dbReference>
<reference evidence="1 2" key="1">
    <citation type="submission" date="2009-07" db="EMBL/GenBank/DDBJ databases">
        <authorList>
            <person name="Madupu R."/>
            <person name="Sebastian Y."/>
            <person name="Durkin A.S."/>
            <person name="Torralba M."/>
            <person name="Methe B."/>
            <person name="Sutton G.G."/>
            <person name="Strausberg R.L."/>
            <person name="Nelson K.E."/>
        </authorList>
    </citation>
    <scope>NUCLEOTIDE SEQUENCE [LARGE SCALE GENOMIC DNA]</scope>
    <source>
        <strain evidence="1 2">RM3268</strain>
    </source>
</reference>
<protein>
    <submittedName>
        <fullName evidence="1">Uncharacterized protein</fullName>
    </submittedName>
</protein>
<evidence type="ECO:0000313" key="1">
    <source>
        <dbReference type="EMBL" id="EEV18644.1"/>
    </source>
</evidence>
<dbReference type="EMBL" id="ACYG01000009">
    <property type="protein sequence ID" value="EEV18644.1"/>
    <property type="molecule type" value="Genomic_DNA"/>
</dbReference>
<comment type="caution">
    <text evidence="1">The sequence shown here is derived from an EMBL/GenBank/DDBJ whole genome shotgun (WGS) entry which is preliminary data.</text>
</comment>
<organism evidence="1 2">
    <name type="scientific">Campylobacter gracilis RM3268</name>
    <dbReference type="NCBI Taxonomy" id="553220"/>
    <lineage>
        <taxon>Bacteria</taxon>
        <taxon>Pseudomonadati</taxon>
        <taxon>Campylobacterota</taxon>
        <taxon>Epsilonproteobacteria</taxon>
        <taxon>Campylobacterales</taxon>
        <taxon>Campylobacteraceae</taxon>
        <taxon>Campylobacter</taxon>
    </lineage>
</organism>